<dbReference type="Pfam" id="PF13426">
    <property type="entry name" value="PAS_9"/>
    <property type="match status" value="1"/>
</dbReference>
<dbReference type="PANTHER" id="PTHR43547">
    <property type="entry name" value="TWO-COMPONENT HISTIDINE KINASE"/>
    <property type="match status" value="1"/>
</dbReference>
<dbReference type="PROSITE" id="PS50112">
    <property type="entry name" value="PAS"/>
    <property type="match status" value="1"/>
</dbReference>
<dbReference type="Gene3D" id="3.40.50.2300">
    <property type="match status" value="2"/>
</dbReference>
<name>A0ABS8IL82_9NOSO</name>
<dbReference type="EMBL" id="JAIVFQ010000136">
    <property type="protein sequence ID" value="MCC5604561.1"/>
    <property type="molecule type" value="Genomic_DNA"/>
</dbReference>
<comment type="caution">
    <text evidence="12">The sequence shown here is derived from an EMBL/GenBank/DDBJ whole genome shotgun (WGS) entry which is preliminary data.</text>
</comment>
<dbReference type="PROSITE" id="PS50113">
    <property type="entry name" value="PAC"/>
    <property type="match status" value="1"/>
</dbReference>
<dbReference type="InterPro" id="IPR001610">
    <property type="entry name" value="PAC"/>
</dbReference>
<dbReference type="Pfam" id="PF02518">
    <property type="entry name" value="HATPase_c"/>
    <property type="match status" value="1"/>
</dbReference>
<dbReference type="Gene3D" id="3.30.450.20">
    <property type="entry name" value="PAS domain"/>
    <property type="match status" value="1"/>
</dbReference>
<evidence type="ECO:0000256" key="2">
    <source>
        <dbReference type="ARBA" id="ARBA00012438"/>
    </source>
</evidence>
<reference evidence="12 13" key="1">
    <citation type="journal article" date="2021" name="Microorganisms">
        <title>Genome Evolution of Filamentous Cyanobacterium Nostoc Species: From Facultative Symbiosis to Free Living.</title>
        <authorList>
            <person name="Huo D."/>
            <person name="Li H."/>
            <person name="Cai F."/>
            <person name="Guo X."/>
            <person name="Qiao Z."/>
            <person name="Wang W."/>
            <person name="Yu G."/>
            <person name="Li R."/>
        </authorList>
    </citation>
    <scope>NUCLEOTIDE SEQUENCE [LARGE SCALE GENOMIC DNA]</scope>
    <source>
        <strain evidence="12 13">CHAB 5714</strain>
    </source>
</reference>
<evidence type="ECO:0000259" key="11">
    <source>
        <dbReference type="PROSITE" id="PS50113"/>
    </source>
</evidence>
<dbReference type="Gene3D" id="1.10.287.130">
    <property type="match status" value="1"/>
</dbReference>
<gene>
    <name evidence="12" type="ORF">LC586_36790</name>
</gene>
<feature type="domain" description="Response regulatory" evidence="9">
    <location>
        <begin position="5"/>
        <end position="121"/>
    </location>
</feature>
<dbReference type="InterPro" id="IPR035965">
    <property type="entry name" value="PAS-like_dom_sf"/>
</dbReference>
<dbReference type="PROSITE" id="PS50110">
    <property type="entry name" value="RESPONSE_REGULATORY"/>
    <property type="match status" value="2"/>
</dbReference>
<keyword evidence="7" id="KW-0175">Coiled coil</keyword>
<evidence type="ECO:0000256" key="4">
    <source>
        <dbReference type="ARBA" id="ARBA00022777"/>
    </source>
</evidence>
<dbReference type="SMART" id="SM00091">
    <property type="entry name" value="PAS"/>
    <property type="match status" value="1"/>
</dbReference>
<evidence type="ECO:0000256" key="7">
    <source>
        <dbReference type="SAM" id="Coils"/>
    </source>
</evidence>
<dbReference type="CDD" id="cd16922">
    <property type="entry name" value="HATPase_EvgS-ArcB-TorS-like"/>
    <property type="match status" value="1"/>
</dbReference>
<dbReference type="EC" id="2.7.13.3" evidence="2"/>
<dbReference type="Pfam" id="PF00512">
    <property type="entry name" value="HisKA"/>
    <property type="match status" value="1"/>
</dbReference>
<dbReference type="SMART" id="SM00387">
    <property type="entry name" value="HATPase_c"/>
    <property type="match status" value="1"/>
</dbReference>
<dbReference type="RefSeq" id="WP_229490489.1">
    <property type="nucleotide sequence ID" value="NZ_JAIVFQ010000136.1"/>
</dbReference>
<dbReference type="Gene3D" id="3.30.565.10">
    <property type="entry name" value="Histidine kinase-like ATPase, C-terminal domain"/>
    <property type="match status" value="1"/>
</dbReference>
<feature type="domain" description="Response regulatory" evidence="9">
    <location>
        <begin position="532"/>
        <end position="651"/>
    </location>
</feature>
<feature type="domain" description="Histidine kinase" evidence="8">
    <location>
        <begin position="288"/>
        <end position="505"/>
    </location>
</feature>
<dbReference type="InterPro" id="IPR036890">
    <property type="entry name" value="HATPase_C_sf"/>
</dbReference>
<dbReference type="SMART" id="SM00086">
    <property type="entry name" value="PAC"/>
    <property type="match status" value="1"/>
</dbReference>
<sequence>MNILRFLLLEDSLLDAELAEAMLSEGGINCELIRVETGADFLAALEAETFDLILADYALPSFDGISALEIARNHCPQVPFIFVSAALGEELAIEALKNGATDYILKQRLGRLVPSVQRALREAKDRRERQQAQESLQKSEAKYRRIVDTSYEGIWMIDSQARTEFVNQRFCEMLGYPAQEMLGRSMFDFMDRAAIPSAEQKLEWLKRQGSDLKEGRLRCKDGSYIWTLISARAILNEQNEFLGAIAMLTDITDRKRTESERDRLLQLEQRARAEAEAANRIKDEFLAVLSHELRSPLNPIIGWAKLLQSRKFDEISLKKALETIERNAKLQAQLIEDLLDVSRILQGKLNLNMMPVNLAFTIEAAMETVRLAAEAKTIQIETALDPQGKVLGDLARLQQVFWNLLSNAVKFTATGGKVNVQLECIDAHVQITVSDTGKGIDPDFLPHVFDYFRQGDGTTTRKFGGLGLGLAIARHLVEMHGGTILAESLGEDKGAIFTVRLPLLKESATIKDDTNADSSTAVFPSSPLMGLQVLIVDDNADTRDFFSFVLEQFGAIVTTVASGDEALQALTQSKPDILLSDIGMPEMNGYMLIKQVRTLEAEIGEKQIPAIALTAYAGEINQQQALKAGFQHYIVKPVAPEELLTAISNLVQST</sequence>
<dbReference type="CDD" id="cd00156">
    <property type="entry name" value="REC"/>
    <property type="match status" value="1"/>
</dbReference>
<dbReference type="SUPFAM" id="SSF55785">
    <property type="entry name" value="PYP-like sensor domain (PAS domain)"/>
    <property type="match status" value="1"/>
</dbReference>
<organism evidence="12 13">
    <name type="scientific">Nostoc favosum CHAB5714</name>
    <dbReference type="NCBI Taxonomy" id="2780399"/>
    <lineage>
        <taxon>Bacteria</taxon>
        <taxon>Bacillati</taxon>
        <taxon>Cyanobacteriota</taxon>
        <taxon>Cyanophyceae</taxon>
        <taxon>Nostocales</taxon>
        <taxon>Nostocaceae</taxon>
        <taxon>Nostoc</taxon>
        <taxon>Nostoc favosum</taxon>
    </lineage>
</organism>
<evidence type="ECO:0000313" key="12">
    <source>
        <dbReference type="EMBL" id="MCC5604561.1"/>
    </source>
</evidence>
<protein>
    <recommendedName>
        <fullName evidence="2">histidine kinase</fullName>
        <ecNumber evidence="2">2.7.13.3</ecNumber>
    </recommendedName>
</protein>
<feature type="modified residue" description="4-aspartylphosphate" evidence="6">
    <location>
        <position position="56"/>
    </location>
</feature>
<evidence type="ECO:0000313" key="13">
    <source>
        <dbReference type="Proteomes" id="UP001199525"/>
    </source>
</evidence>
<evidence type="ECO:0000259" key="9">
    <source>
        <dbReference type="PROSITE" id="PS50110"/>
    </source>
</evidence>
<dbReference type="InterPro" id="IPR001789">
    <property type="entry name" value="Sig_transdc_resp-reg_receiver"/>
</dbReference>
<comment type="catalytic activity">
    <reaction evidence="1">
        <text>ATP + protein L-histidine = ADP + protein N-phospho-L-histidine.</text>
        <dbReference type="EC" id="2.7.13.3"/>
    </reaction>
</comment>
<dbReference type="Proteomes" id="UP001199525">
    <property type="component" value="Unassembled WGS sequence"/>
</dbReference>
<dbReference type="SMART" id="SM00448">
    <property type="entry name" value="REC"/>
    <property type="match status" value="2"/>
</dbReference>
<dbReference type="PANTHER" id="PTHR43547:SF2">
    <property type="entry name" value="HYBRID SIGNAL TRANSDUCTION HISTIDINE KINASE C"/>
    <property type="match status" value="1"/>
</dbReference>
<keyword evidence="13" id="KW-1185">Reference proteome</keyword>
<dbReference type="InterPro" id="IPR036097">
    <property type="entry name" value="HisK_dim/P_sf"/>
</dbReference>
<dbReference type="InterPro" id="IPR003661">
    <property type="entry name" value="HisK_dim/P_dom"/>
</dbReference>
<evidence type="ECO:0000259" key="10">
    <source>
        <dbReference type="PROSITE" id="PS50112"/>
    </source>
</evidence>
<dbReference type="InterPro" id="IPR000014">
    <property type="entry name" value="PAS"/>
</dbReference>
<dbReference type="NCBIfam" id="TIGR00229">
    <property type="entry name" value="sensory_box"/>
    <property type="match status" value="1"/>
</dbReference>
<evidence type="ECO:0000259" key="8">
    <source>
        <dbReference type="PROSITE" id="PS50109"/>
    </source>
</evidence>
<evidence type="ECO:0000256" key="1">
    <source>
        <dbReference type="ARBA" id="ARBA00000085"/>
    </source>
</evidence>
<dbReference type="InterPro" id="IPR003594">
    <property type="entry name" value="HATPase_dom"/>
</dbReference>
<keyword evidence="5" id="KW-0902">Two-component regulatory system</keyword>
<evidence type="ECO:0000256" key="5">
    <source>
        <dbReference type="ARBA" id="ARBA00023012"/>
    </source>
</evidence>
<keyword evidence="4" id="KW-0418">Kinase</keyword>
<dbReference type="SUPFAM" id="SSF52172">
    <property type="entry name" value="CheY-like"/>
    <property type="match status" value="2"/>
</dbReference>
<dbReference type="InterPro" id="IPR004358">
    <property type="entry name" value="Sig_transdc_His_kin-like_C"/>
</dbReference>
<dbReference type="InterPro" id="IPR005467">
    <property type="entry name" value="His_kinase_dom"/>
</dbReference>
<feature type="modified residue" description="4-aspartylphosphate" evidence="6">
    <location>
        <position position="581"/>
    </location>
</feature>
<evidence type="ECO:0000256" key="6">
    <source>
        <dbReference type="PROSITE-ProRule" id="PRU00169"/>
    </source>
</evidence>
<feature type="domain" description="PAC" evidence="11">
    <location>
        <begin position="211"/>
        <end position="263"/>
    </location>
</feature>
<accession>A0ABS8IL82</accession>
<dbReference type="CDD" id="cd00130">
    <property type="entry name" value="PAS"/>
    <property type="match status" value="1"/>
</dbReference>
<dbReference type="SUPFAM" id="SSF47384">
    <property type="entry name" value="Homodimeric domain of signal transducing histidine kinase"/>
    <property type="match status" value="1"/>
</dbReference>
<dbReference type="PROSITE" id="PS50109">
    <property type="entry name" value="HIS_KIN"/>
    <property type="match status" value="1"/>
</dbReference>
<dbReference type="CDD" id="cd17580">
    <property type="entry name" value="REC_2_DhkD-like"/>
    <property type="match status" value="1"/>
</dbReference>
<dbReference type="PRINTS" id="PR00344">
    <property type="entry name" value="BCTRLSENSOR"/>
</dbReference>
<dbReference type="SMART" id="SM00388">
    <property type="entry name" value="HisKA"/>
    <property type="match status" value="1"/>
</dbReference>
<dbReference type="InterPro" id="IPR011006">
    <property type="entry name" value="CheY-like_superfamily"/>
</dbReference>
<dbReference type="SUPFAM" id="SSF55874">
    <property type="entry name" value="ATPase domain of HSP90 chaperone/DNA topoisomerase II/histidine kinase"/>
    <property type="match status" value="1"/>
</dbReference>
<keyword evidence="4" id="KW-0808">Transferase</keyword>
<dbReference type="CDD" id="cd00082">
    <property type="entry name" value="HisKA"/>
    <property type="match status" value="1"/>
</dbReference>
<proteinExistence type="predicted"/>
<feature type="coiled-coil region" evidence="7">
    <location>
        <begin position="113"/>
        <end position="149"/>
    </location>
</feature>
<dbReference type="InterPro" id="IPR000700">
    <property type="entry name" value="PAS-assoc_C"/>
</dbReference>
<keyword evidence="3 6" id="KW-0597">Phosphoprotein</keyword>
<feature type="domain" description="PAS" evidence="10">
    <location>
        <begin position="139"/>
        <end position="209"/>
    </location>
</feature>
<feature type="coiled-coil region" evidence="7">
    <location>
        <begin position="254"/>
        <end position="284"/>
    </location>
</feature>
<evidence type="ECO:0000256" key="3">
    <source>
        <dbReference type="ARBA" id="ARBA00022553"/>
    </source>
</evidence>
<dbReference type="Pfam" id="PF00072">
    <property type="entry name" value="Response_reg"/>
    <property type="match status" value="2"/>
</dbReference>